<dbReference type="PROSITE" id="PS51257">
    <property type="entry name" value="PROKAR_LIPOPROTEIN"/>
    <property type="match status" value="1"/>
</dbReference>
<dbReference type="RefSeq" id="WP_249283339.1">
    <property type="nucleotide sequence ID" value="NZ_JACRST010000016.1"/>
</dbReference>
<evidence type="ECO:0000256" key="2">
    <source>
        <dbReference type="SAM" id="SignalP"/>
    </source>
</evidence>
<reference evidence="3" key="1">
    <citation type="submission" date="2020-08" db="EMBL/GenBank/DDBJ databases">
        <title>Genome public.</title>
        <authorList>
            <person name="Liu C."/>
            <person name="Sun Q."/>
        </authorList>
    </citation>
    <scope>NUCLEOTIDE SEQUENCE</scope>
    <source>
        <strain evidence="3">NSJ-31</strain>
    </source>
</reference>
<keyword evidence="4" id="KW-1185">Reference proteome</keyword>
<feature type="region of interest" description="Disordered" evidence="1">
    <location>
        <begin position="22"/>
        <end position="60"/>
    </location>
</feature>
<dbReference type="Pfam" id="PF14270">
    <property type="entry name" value="DUF4358"/>
    <property type="match status" value="1"/>
</dbReference>
<name>A0A926I4C6_9FIRM</name>
<gene>
    <name evidence="3" type="ORF">H8711_10045</name>
</gene>
<comment type="caution">
    <text evidence="3">The sequence shown here is derived from an EMBL/GenBank/DDBJ whole genome shotgun (WGS) entry which is preliminary data.</text>
</comment>
<dbReference type="InterPro" id="IPR025648">
    <property type="entry name" value="DUF4358"/>
</dbReference>
<feature type="compositionally biased region" description="Acidic residues" evidence="1">
    <location>
        <begin position="43"/>
        <end position="58"/>
    </location>
</feature>
<evidence type="ECO:0000313" key="4">
    <source>
        <dbReference type="Proteomes" id="UP000653127"/>
    </source>
</evidence>
<feature type="signal peptide" evidence="2">
    <location>
        <begin position="1"/>
        <end position="21"/>
    </location>
</feature>
<sequence length="196" mass="20812">MKKIMTFLIAAALAATMVACTANNQSSSSSSSEPSSSISESSEPSEDESSESEPEVEVPEANKALGDVITAARDQEINDAFGIIMSKDDPQAQMIGEMLGVSYDDMEAFALSVSPMNVKAYGVAIIKPVEGKGEAIATALKTWVENQQKSFENYLQDQYEIAKAATVETLDDGTIVLVMSENGADVQSAIVEGLKK</sequence>
<keyword evidence="2" id="KW-0732">Signal</keyword>
<dbReference type="EMBL" id="JACRST010000016">
    <property type="protein sequence ID" value="MBC8547264.1"/>
    <property type="molecule type" value="Genomic_DNA"/>
</dbReference>
<dbReference type="AlphaFoldDB" id="A0A926I4C6"/>
<dbReference type="Proteomes" id="UP000653127">
    <property type="component" value="Unassembled WGS sequence"/>
</dbReference>
<organism evidence="3 4">
    <name type="scientific">Ligaoa zhengdingensis</name>
    <dbReference type="NCBI Taxonomy" id="2763658"/>
    <lineage>
        <taxon>Bacteria</taxon>
        <taxon>Bacillati</taxon>
        <taxon>Bacillota</taxon>
        <taxon>Clostridia</taxon>
        <taxon>Eubacteriales</taxon>
        <taxon>Oscillospiraceae</taxon>
        <taxon>Ligaoa</taxon>
    </lineage>
</organism>
<evidence type="ECO:0000313" key="3">
    <source>
        <dbReference type="EMBL" id="MBC8547264.1"/>
    </source>
</evidence>
<proteinExistence type="predicted"/>
<feature type="chain" id="PRO_5039453583" evidence="2">
    <location>
        <begin position="22"/>
        <end position="196"/>
    </location>
</feature>
<protein>
    <submittedName>
        <fullName evidence="3">DUF4358 domain-containing protein</fullName>
    </submittedName>
</protein>
<evidence type="ECO:0000256" key="1">
    <source>
        <dbReference type="SAM" id="MobiDB-lite"/>
    </source>
</evidence>
<feature type="compositionally biased region" description="Low complexity" evidence="1">
    <location>
        <begin position="22"/>
        <end position="42"/>
    </location>
</feature>
<accession>A0A926I4C6</accession>